<sequence length="327" mass="36943">MGNNVRCRVKAAWRTIGACLLLGGIVSCSSYKILDIDVLHPGKLNVGTKNAQILFIDRKLVHQLDSLTAHQLFSSLRLRRNEVVNHFYNGVRDGLRNGVQPILLVKGLGLNTEYIPDGYTPAPISPEGIAALEKVSGQMYILSVEYCKFGVDDAGRLMLDSNLFVRLYDPEGVVVDSATTHKLDDVDETLFEGNSYDIICNFFYNNGVKYAERLTPTWKPEERRIYTNNRLLNLGYYYFENENDEEARRIWNAALNLKPKVAASAAVNLAWFYEKDGNFSSAKALLEAALKTLQANNISNGLSVYITDYIKRLEKRIKDETKIMEQL</sequence>
<dbReference type="RefSeq" id="WP_106624863.1">
    <property type="nucleotide sequence ID" value="NZ_CP032819.1"/>
</dbReference>
<organism evidence="2 3">
    <name type="scientific">Butyricimonas faecalis</name>
    <dbReference type="NCBI Taxonomy" id="2093856"/>
    <lineage>
        <taxon>Bacteria</taxon>
        <taxon>Pseudomonadati</taxon>
        <taxon>Bacteroidota</taxon>
        <taxon>Bacteroidia</taxon>
        <taxon>Bacteroidales</taxon>
        <taxon>Odoribacteraceae</taxon>
        <taxon>Butyricimonas</taxon>
    </lineage>
</organism>
<dbReference type="PROSITE" id="PS50005">
    <property type="entry name" value="TPR"/>
    <property type="match status" value="1"/>
</dbReference>
<reference evidence="2 3" key="1">
    <citation type="submission" date="2018-10" db="EMBL/GenBank/DDBJ databases">
        <title>Butyricimonas faecalis sp. nov., isolated from human faeces and emended description of the genus Butyricimonas.</title>
        <authorList>
            <person name="Le Roy T."/>
            <person name="Van der Smissen P."/>
            <person name="Paquot A."/>
            <person name="Delzenne N."/>
            <person name="Muccioli G."/>
            <person name="Collet J.-F."/>
            <person name="Cani P.D."/>
        </authorList>
    </citation>
    <scope>NUCLEOTIDE SEQUENCE [LARGE SCALE GENOMIC DNA]</scope>
    <source>
        <strain evidence="2 3">H184</strain>
    </source>
</reference>
<keyword evidence="1" id="KW-0802">TPR repeat</keyword>
<feature type="repeat" description="TPR" evidence="1">
    <location>
        <begin position="228"/>
        <end position="261"/>
    </location>
</feature>
<dbReference type="EMBL" id="CP032819">
    <property type="protein sequence ID" value="AZS28685.1"/>
    <property type="molecule type" value="Genomic_DNA"/>
</dbReference>
<dbReference type="SMART" id="SM00028">
    <property type="entry name" value="TPR"/>
    <property type="match status" value="2"/>
</dbReference>
<evidence type="ECO:0000313" key="2">
    <source>
        <dbReference type="EMBL" id="AZS28685.1"/>
    </source>
</evidence>
<dbReference type="InterPro" id="IPR045921">
    <property type="entry name" value="DUF6340"/>
</dbReference>
<dbReference type="SUPFAM" id="SSF48452">
    <property type="entry name" value="TPR-like"/>
    <property type="match status" value="1"/>
</dbReference>
<dbReference type="KEGG" id="buy:D8S85_03370"/>
<dbReference type="OrthoDB" id="1098377at2"/>
<dbReference type="InterPro" id="IPR011990">
    <property type="entry name" value="TPR-like_helical_dom_sf"/>
</dbReference>
<proteinExistence type="predicted"/>
<dbReference type="PROSITE" id="PS51257">
    <property type="entry name" value="PROKAR_LIPOPROTEIN"/>
    <property type="match status" value="1"/>
</dbReference>
<gene>
    <name evidence="2" type="ORF">D8S85_03370</name>
</gene>
<dbReference type="InterPro" id="IPR019734">
    <property type="entry name" value="TPR_rpt"/>
</dbReference>
<dbReference type="Pfam" id="PF19867">
    <property type="entry name" value="DUF6340"/>
    <property type="match status" value="1"/>
</dbReference>
<dbReference type="AlphaFoldDB" id="A0A3Q9INX4"/>
<accession>A0A3Q9INX4</accession>
<evidence type="ECO:0000313" key="3">
    <source>
        <dbReference type="Proteomes" id="UP000270673"/>
    </source>
</evidence>
<protein>
    <submittedName>
        <fullName evidence="2">Uncharacterized protein</fullName>
    </submittedName>
</protein>
<keyword evidence="3" id="KW-1185">Reference proteome</keyword>
<dbReference type="Proteomes" id="UP000270673">
    <property type="component" value="Chromosome"/>
</dbReference>
<name>A0A3Q9INX4_9BACT</name>
<dbReference type="Gene3D" id="1.25.40.10">
    <property type="entry name" value="Tetratricopeptide repeat domain"/>
    <property type="match status" value="1"/>
</dbReference>
<evidence type="ECO:0000256" key="1">
    <source>
        <dbReference type="PROSITE-ProRule" id="PRU00339"/>
    </source>
</evidence>